<feature type="domain" description="C2H2-type" evidence="3">
    <location>
        <begin position="14"/>
        <end position="42"/>
    </location>
</feature>
<evidence type="ECO:0000259" key="3">
    <source>
        <dbReference type="PROSITE" id="PS50157"/>
    </source>
</evidence>
<protein>
    <recommendedName>
        <fullName evidence="3">C2H2-type domain-containing protein</fullName>
    </recommendedName>
</protein>
<keyword evidence="5" id="KW-1185">Reference proteome</keyword>
<keyword evidence="1" id="KW-0479">Metal-binding</keyword>
<dbReference type="PROSITE" id="PS00028">
    <property type="entry name" value="ZINC_FINGER_C2H2_1"/>
    <property type="match status" value="1"/>
</dbReference>
<evidence type="ECO:0000313" key="4">
    <source>
        <dbReference type="EMBL" id="KAJ9131327.1"/>
    </source>
</evidence>
<evidence type="ECO:0000256" key="2">
    <source>
        <dbReference type="SAM" id="Coils"/>
    </source>
</evidence>
<accession>A0AA38VGY3</accession>
<gene>
    <name evidence="4" type="ORF">NKR19_g9565</name>
</gene>
<dbReference type="AlphaFoldDB" id="A0AA38VGY3"/>
<evidence type="ECO:0000313" key="5">
    <source>
        <dbReference type="Proteomes" id="UP001174691"/>
    </source>
</evidence>
<name>A0AA38VGY3_9PEZI</name>
<reference evidence="4" key="1">
    <citation type="submission" date="2022-07" db="EMBL/GenBank/DDBJ databases">
        <title>Fungi with potential for degradation of polypropylene.</title>
        <authorList>
            <person name="Gostincar C."/>
        </authorList>
    </citation>
    <scope>NUCLEOTIDE SEQUENCE</scope>
    <source>
        <strain evidence="4">EXF-13287</strain>
    </source>
</reference>
<sequence length="198" mass="22196">MAPNGQQNPGQDQTTCDQCLAKLSTPSSLARHRQLVHSDERPYLCPVQDCPKNTQGFKITEYLNVHMKECHPNHPARQVQGRGVQPGQAIAAQQAQQGIAVQQAQQAIAAQPVNALQQAQQTIVALTQQLAVANAWANYHDQDSVAKGNEITQLRAQIDYDRQCFDQERQRLVEEIKSLREECLGRENKFLDLMNETD</sequence>
<dbReference type="SMART" id="SM00355">
    <property type="entry name" value="ZnF_C2H2"/>
    <property type="match status" value="2"/>
</dbReference>
<dbReference type="InterPro" id="IPR013087">
    <property type="entry name" value="Znf_C2H2_type"/>
</dbReference>
<dbReference type="EMBL" id="JANBVN010000238">
    <property type="protein sequence ID" value="KAJ9131327.1"/>
    <property type="molecule type" value="Genomic_DNA"/>
</dbReference>
<keyword evidence="1" id="KW-0863">Zinc-finger</keyword>
<dbReference type="Gene3D" id="3.30.160.60">
    <property type="entry name" value="Classic Zinc Finger"/>
    <property type="match status" value="1"/>
</dbReference>
<dbReference type="InterPro" id="IPR036236">
    <property type="entry name" value="Znf_C2H2_sf"/>
</dbReference>
<feature type="coiled-coil region" evidence="2">
    <location>
        <begin position="162"/>
        <end position="189"/>
    </location>
</feature>
<evidence type="ECO:0000256" key="1">
    <source>
        <dbReference type="PROSITE-ProRule" id="PRU00042"/>
    </source>
</evidence>
<organism evidence="4 5">
    <name type="scientific">Coniochaeta hoffmannii</name>
    <dbReference type="NCBI Taxonomy" id="91930"/>
    <lineage>
        <taxon>Eukaryota</taxon>
        <taxon>Fungi</taxon>
        <taxon>Dikarya</taxon>
        <taxon>Ascomycota</taxon>
        <taxon>Pezizomycotina</taxon>
        <taxon>Sordariomycetes</taxon>
        <taxon>Sordariomycetidae</taxon>
        <taxon>Coniochaetales</taxon>
        <taxon>Coniochaetaceae</taxon>
        <taxon>Coniochaeta</taxon>
    </lineage>
</organism>
<keyword evidence="2" id="KW-0175">Coiled coil</keyword>
<dbReference type="Proteomes" id="UP001174691">
    <property type="component" value="Unassembled WGS sequence"/>
</dbReference>
<keyword evidence="1" id="KW-0862">Zinc</keyword>
<dbReference type="PROSITE" id="PS50157">
    <property type="entry name" value="ZINC_FINGER_C2H2_2"/>
    <property type="match status" value="1"/>
</dbReference>
<comment type="caution">
    <text evidence="4">The sequence shown here is derived from an EMBL/GenBank/DDBJ whole genome shotgun (WGS) entry which is preliminary data.</text>
</comment>
<dbReference type="SUPFAM" id="SSF57667">
    <property type="entry name" value="beta-beta-alpha zinc fingers"/>
    <property type="match status" value="1"/>
</dbReference>
<dbReference type="GO" id="GO:0008270">
    <property type="term" value="F:zinc ion binding"/>
    <property type="evidence" value="ECO:0007669"/>
    <property type="project" value="UniProtKB-KW"/>
</dbReference>
<proteinExistence type="predicted"/>